<reference evidence="9 10" key="1">
    <citation type="submission" date="2018-08" db="EMBL/GenBank/DDBJ databases">
        <title>A genome reference for cultivated species of the human gut microbiota.</title>
        <authorList>
            <person name="Zou Y."/>
            <person name="Xue W."/>
            <person name="Luo G."/>
        </authorList>
    </citation>
    <scope>NUCLEOTIDE SEQUENCE [LARGE SCALE GENOMIC DNA]</scope>
    <source>
        <strain evidence="9 10">AF22-12AC</strain>
    </source>
</reference>
<dbReference type="SUPFAM" id="SSF52540">
    <property type="entry name" value="P-loop containing nucleoside triphosphate hydrolases"/>
    <property type="match status" value="1"/>
</dbReference>
<keyword evidence="4" id="KW-0548">Nucleotidyltransferase</keyword>
<accession>A0A395V5V4</accession>
<organism evidence="9 10">
    <name type="scientific">Roseburia hominis</name>
    <dbReference type="NCBI Taxonomy" id="301301"/>
    <lineage>
        <taxon>Bacteria</taxon>
        <taxon>Bacillati</taxon>
        <taxon>Bacillota</taxon>
        <taxon>Clostridia</taxon>
        <taxon>Lachnospirales</taxon>
        <taxon>Lachnospiraceae</taxon>
        <taxon>Roseburia</taxon>
    </lineage>
</organism>
<keyword evidence="6" id="KW-0239">DNA-directed DNA polymerase</keyword>
<evidence type="ECO:0000256" key="7">
    <source>
        <dbReference type="ARBA" id="ARBA00049244"/>
    </source>
</evidence>
<dbReference type="InterPro" id="IPR015199">
    <property type="entry name" value="DNA_pol_III_delta_C"/>
</dbReference>
<sequence length="340" mass="38663">MAGFKAILGHEQIIEHLQNAVTMDKVSHAYIINGPDKSGKMMLAEAFAQTLECEKLEDVMKNAAQPSDVEPCMECHSCKQAMTKNQPDIIYVRHEKPNTISVDDIRTQVNNDIVIKPYSSRYKIYMIDEAEKMNEQAQNALLKTIEEPPAYAILILLTTNAAAFLPTILSRCVTLNIKAVPDEKIRGYLMRKYQIPDYQADVCVAFAQGNVGKAIQLASSEEFNELKDAVLQLIKRLRDIDLYEMTEAVKQIATYKLSINDYFDLMMVWYRDVLLFKATGDVNGLIFKDEVYDIKRQAEKSSYSGIETILEALRKAQIRLNANVNFDLTMELLLLTIKEN</sequence>
<dbReference type="Pfam" id="PF13177">
    <property type="entry name" value="DNA_pol3_delta2"/>
    <property type="match status" value="1"/>
</dbReference>
<evidence type="ECO:0000256" key="3">
    <source>
        <dbReference type="ARBA" id="ARBA00022679"/>
    </source>
</evidence>
<evidence type="ECO:0000259" key="8">
    <source>
        <dbReference type="Pfam" id="PF09115"/>
    </source>
</evidence>
<dbReference type="Proteomes" id="UP000266172">
    <property type="component" value="Unassembled WGS sequence"/>
</dbReference>
<dbReference type="Gene3D" id="3.40.50.300">
    <property type="entry name" value="P-loop containing nucleotide triphosphate hydrolases"/>
    <property type="match status" value="1"/>
</dbReference>
<dbReference type="RefSeq" id="WP_118098461.1">
    <property type="nucleotide sequence ID" value="NZ_QRVL01000021.1"/>
</dbReference>
<keyword evidence="5" id="KW-0235">DNA replication</keyword>
<protein>
    <recommendedName>
        <fullName evidence="2">DNA polymerase III subunit delta'</fullName>
        <ecNumber evidence="1">2.7.7.7</ecNumber>
    </recommendedName>
</protein>
<evidence type="ECO:0000256" key="2">
    <source>
        <dbReference type="ARBA" id="ARBA00014363"/>
    </source>
</evidence>
<dbReference type="InterPro" id="IPR027417">
    <property type="entry name" value="P-loop_NTPase"/>
</dbReference>
<evidence type="ECO:0000313" key="9">
    <source>
        <dbReference type="EMBL" id="RGS36623.1"/>
    </source>
</evidence>
<evidence type="ECO:0000256" key="1">
    <source>
        <dbReference type="ARBA" id="ARBA00012417"/>
    </source>
</evidence>
<evidence type="ECO:0000313" key="10">
    <source>
        <dbReference type="Proteomes" id="UP000266172"/>
    </source>
</evidence>
<evidence type="ECO:0000256" key="5">
    <source>
        <dbReference type="ARBA" id="ARBA00022705"/>
    </source>
</evidence>
<comment type="caution">
    <text evidence="9">The sequence shown here is derived from an EMBL/GenBank/DDBJ whole genome shotgun (WGS) entry which is preliminary data.</text>
</comment>
<keyword evidence="3" id="KW-0808">Transferase</keyword>
<evidence type="ECO:0000256" key="6">
    <source>
        <dbReference type="ARBA" id="ARBA00022932"/>
    </source>
</evidence>
<dbReference type="InterPro" id="IPR050238">
    <property type="entry name" value="DNA_Rep/Repair_Clamp_Loader"/>
</dbReference>
<dbReference type="GO" id="GO:0006261">
    <property type="term" value="P:DNA-templated DNA replication"/>
    <property type="evidence" value="ECO:0007669"/>
    <property type="project" value="TreeGrafter"/>
</dbReference>
<dbReference type="AlphaFoldDB" id="A0A395V5V4"/>
<gene>
    <name evidence="9" type="ORF">DWX93_15550</name>
</gene>
<proteinExistence type="predicted"/>
<dbReference type="PANTHER" id="PTHR11669">
    <property type="entry name" value="REPLICATION FACTOR C / DNA POLYMERASE III GAMMA-TAU SUBUNIT"/>
    <property type="match status" value="1"/>
</dbReference>
<dbReference type="PANTHER" id="PTHR11669:SF8">
    <property type="entry name" value="DNA POLYMERASE III SUBUNIT DELTA"/>
    <property type="match status" value="1"/>
</dbReference>
<feature type="domain" description="DNA polymerase III delta subunit C-terminal" evidence="8">
    <location>
        <begin position="241"/>
        <end position="337"/>
    </location>
</feature>
<dbReference type="Pfam" id="PF09115">
    <property type="entry name" value="DNApol3-delta_C"/>
    <property type="match status" value="1"/>
</dbReference>
<dbReference type="EC" id="2.7.7.7" evidence="1"/>
<name>A0A395V5V4_9FIRM</name>
<evidence type="ECO:0000256" key="4">
    <source>
        <dbReference type="ARBA" id="ARBA00022695"/>
    </source>
</evidence>
<dbReference type="EMBL" id="QRVL01000021">
    <property type="protein sequence ID" value="RGS36623.1"/>
    <property type="molecule type" value="Genomic_DNA"/>
</dbReference>
<comment type="catalytic activity">
    <reaction evidence="7">
        <text>DNA(n) + a 2'-deoxyribonucleoside 5'-triphosphate = DNA(n+1) + diphosphate</text>
        <dbReference type="Rhea" id="RHEA:22508"/>
        <dbReference type="Rhea" id="RHEA-COMP:17339"/>
        <dbReference type="Rhea" id="RHEA-COMP:17340"/>
        <dbReference type="ChEBI" id="CHEBI:33019"/>
        <dbReference type="ChEBI" id="CHEBI:61560"/>
        <dbReference type="ChEBI" id="CHEBI:173112"/>
        <dbReference type="EC" id="2.7.7.7"/>
    </reaction>
</comment>